<dbReference type="RefSeq" id="WP_106453277.1">
    <property type="nucleotide sequence ID" value="NZ_PXYH01000009.1"/>
</dbReference>
<comment type="caution">
    <text evidence="6">The sequence shown here is derived from an EMBL/GenBank/DDBJ whole genome shotgun (WGS) entry which is preliminary data.</text>
</comment>
<keyword evidence="1 4" id="KW-0560">Oxidoreductase</keyword>
<reference evidence="6 7" key="1">
    <citation type="submission" date="2018-03" db="EMBL/GenBank/DDBJ databases">
        <title>The draft genome of Zobellella taiwanensis JCM 13381.</title>
        <authorList>
            <person name="Liu L."/>
            <person name="Li L."/>
            <person name="Wang T."/>
            <person name="Zhang X."/>
            <person name="Liang L."/>
        </authorList>
    </citation>
    <scope>NUCLEOTIDE SEQUENCE [LARGE SCALE GENOMIC DNA]</scope>
    <source>
        <strain evidence="6 7">JCM 13381</strain>
    </source>
</reference>
<evidence type="ECO:0000259" key="5">
    <source>
        <dbReference type="Pfam" id="PF01625"/>
    </source>
</evidence>
<dbReference type="PANTHER" id="PTHR43774">
    <property type="entry name" value="PEPTIDE METHIONINE SULFOXIDE REDUCTASE"/>
    <property type="match status" value="1"/>
</dbReference>
<dbReference type="EMBL" id="PXYH01000009">
    <property type="protein sequence ID" value="PSJ43935.1"/>
    <property type="molecule type" value="Genomic_DNA"/>
</dbReference>
<evidence type="ECO:0000313" key="6">
    <source>
        <dbReference type="EMBL" id="PSJ43935.1"/>
    </source>
</evidence>
<evidence type="ECO:0000256" key="2">
    <source>
        <dbReference type="ARBA" id="ARBA00047806"/>
    </source>
</evidence>
<dbReference type="NCBIfam" id="TIGR00401">
    <property type="entry name" value="msrA"/>
    <property type="match status" value="1"/>
</dbReference>
<dbReference type="HAMAP" id="MF_01401">
    <property type="entry name" value="MsrA"/>
    <property type="match status" value="1"/>
</dbReference>
<comment type="catalytic activity">
    <reaction evidence="2 4">
        <text>L-methionyl-[protein] + [thioredoxin]-disulfide + H2O = L-methionyl-(S)-S-oxide-[protein] + [thioredoxin]-dithiol</text>
        <dbReference type="Rhea" id="RHEA:14217"/>
        <dbReference type="Rhea" id="RHEA-COMP:10698"/>
        <dbReference type="Rhea" id="RHEA-COMP:10700"/>
        <dbReference type="Rhea" id="RHEA-COMP:12313"/>
        <dbReference type="Rhea" id="RHEA-COMP:12315"/>
        <dbReference type="ChEBI" id="CHEBI:15377"/>
        <dbReference type="ChEBI" id="CHEBI:16044"/>
        <dbReference type="ChEBI" id="CHEBI:29950"/>
        <dbReference type="ChEBI" id="CHEBI:44120"/>
        <dbReference type="ChEBI" id="CHEBI:50058"/>
        <dbReference type="EC" id="1.8.4.11"/>
    </reaction>
</comment>
<feature type="domain" description="Peptide methionine sulphoxide reductase MsrA" evidence="5">
    <location>
        <begin position="29"/>
        <end position="180"/>
    </location>
</feature>
<accession>A0A2P7R139</accession>
<dbReference type="SUPFAM" id="SSF55068">
    <property type="entry name" value="Peptide methionine sulfoxide reductase"/>
    <property type="match status" value="1"/>
</dbReference>
<dbReference type="InterPro" id="IPR002569">
    <property type="entry name" value="Met_Sox_Rdtase_MsrA_dom"/>
</dbReference>
<feature type="active site" evidence="4">
    <location>
        <position position="35"/>
    </location>
</feature>
<dbReference type="AlphaFoldDB" id="A0A2P7R139"/>
<dbReference type="GO" id="GO:0008113">
    <property type="term" value="F:peptide-methionine (S)-S-oxide reductase activity"/>
    <property type="evidence" value="ECO:0007669"/>
    <property type="project" value="UniProtKB-UniRule"/>
</dbReference>
<evidence type="ECO:0000256" key="4">
    <source>
        <dbReference type="HAMAP-Rule" id="MF_01401"/>
    </source>
</evidence>
<organism evidence="6 7">
    <name type="scientific">Zobellella taiwanensis</name>
    <dbReference type="NCBI Taxonomy" id="347535"/>
    <lineage>
        <taxon>Bacteria</taxon>
        <taxon>Pseudomonadati</taxon>
        <taxon>Pseudomonadota</taxon>
        <taxon>Gammaproteobacteria</taxon>
        <taxon>Aeromonadales</taxon>
        <taxon>Aeromonadaceae</taxon>
        <taxon>Zobellella</taxon>
    </lineage>
</organism>
<protein>
    <recommendedName>
        <fullName evidence="4">Peptide methionine sulfoxide reductase MsrA</fullName>
        <shortName evidence="4">Protein-methionine-S-oxide reductase</shortName>
        <ecNumber evidence="4">1.8.4.11</ecNumber>
    </recommendedName>
    <alternativeName>
        <fullName evidence="4">Peptide-methionine (S)-S-oxide reductase</fullName>
        <shortName evidence="4">Peptide Met(O) reductase</shortName>
    </alternativeName>
</protein>
<dbReference type="GO" id="GO:0033744">
    <property type="term" value="F:L-methionine:thioredoxin-disulfide S-oxidoreductase activity"/>
    <property type="evidence" value="ECO:0007669"/>
    <property type="project" value="RHEA"/>
</dbReference>
<gene>
    <name evidence="4 6" type="primary">msrA</name>
    <name evidence="6" type="ORF">C7I36_08415</name>
</gene>
<comment type="catalytic activity">
    <reaction evidence="3 4">
        <text>[thioredoxin]-disulfide + L-methionine + H2O = L-methionine (S)-S-oxide + [thioredoxin]-dithiol</text>
        <dbReference type="Rhea" id="RHEA:19993"/>
        <dbReference type="Rhea" id="RHEA-COMP:10698"/>
        <dbReference type="Rhea" id="RHEA-COMP:10700"/>
        <dbReference type="ChEBI" id="CHEBI:15377"/>
        <dbReference type="ChEBI" id="CHEBI:29950"/>
        <dbReference type="ChEBI" id="CHEBI:50058"/>
        <dbReference type="ChEBI" id="CHEBI:57844"/>
        <dbReference type="ChEBI" id="CHEBI:58772"/>
        <dbReference type="EC" id="1.8.4.11"/>
    </reaction>
</comment>
<comment type="similarity">
    <text evidence="4">Belongs to the MsrA Met sulfoxide reductase family.</text>
</comment>
<keyword evidence="7" id="KW-1185">Reference proteome</keyword>
<evidence type="ECO:0000256" key="3">
    <source>
        <dbReference type="ARBA" id="ARBA00048782"/>
    </source>
</evidence>
<dbReference type="EC" id="1.8.4.11" evidence="4"/>
<dbReference type="OrthoDB" id="4174719at2"/>
<sequence length="205" mass="22580">MTDSVLSLLPGDFPDLDDSALRNGGERTLVLAGGCFWCTEAVYRQLEGVLEVVSGYAGGSADTANYQAVCSGTTGHAEVIRLRYDSARIGPATLLKVFFGIAHDPTQLNRQGNDIGSQYRSAIFWQDEHERRLAADYIALLARQGAFRAPIVTTLEPLEAFYPAEDYHQNYAAANPAQPYIAAVAQPKVAKIRHYYPDRLKKEIQ</sequence>
<dbReference type="InterPro" id="IPR036509">
    <property type="entry name" value="Met_Sox_Rdtase_MsrA_sf"/>
</dbReference>
<name>A0A2P7R139_9GAMM</name>
<comment type="function">
    <text evidence="4">Has an important function as a repair enzyme for proteins that have been inactivated by oxidation. Catalyzes the reversible oxidation-reduction of methionine sulfoxide in proteins to methionine.</text>
</comment>
<dbReference type="Proteomes" id="UP000242181">
    <property type="component" value="Unassembled WGS sequence"/>
</dbReference>
<dbReference type="Pfam" id="PF01625">
    <property type="entry name" value="PMSR"/>
    <property type="match status" value="1"/>
</dbReference>
<evidence type="ECO:0000256" key="1">
    <source>
        <dbReference type="ARBA" id="ARBA00023002"/>
    </source>
</evidence>
<dbReference type="Gene3D" id="3.30.1060.10">
    <property type="entry name" value="Peptide methionine sulphoxide reductase MsrA"/>
    <property type="match status" value="1"/>
</dbReference>
<evidence type="ECO:0000313" key="7">
    <source>
        <dbReference type="Proteomes" id="UP000242181"/>
    </source>
</evidence>
<proteinExistence type="inferred from homology"/>
<dbReference type="PANTHER" id="PTHR43774:SF1">
    <property type="entry name" value="PEPTIDE METHIONINE SULFOXIDE REDUCTASE MSRA 2"/>
    <property type="match status" value="1"/>
</dbReference>